<dbReference type="Proteomes" id="UP000254765">
    <property type="component" value="Unassembled WGS sequence"/>
</dbReference>
<sequence length="539" mass="60077">MKTEIPDDIDALKTMVHQQQVLLKQLQAQMCRYEGQVAGYEREIERLKSQLDKLKRMLFGQSSEKLRNKLEKKIREAEKRLDEMEGRLHTAKGGLEAVAAVTAESAETGVVPEGSAEKPVTPRPSSRKPLPPTLPRETVRIEPAEKVCPVCAGELAALGETVSDQLDIINNAFRVIETVRPKLACRKCDAIVQAPLPAKPLDRSYASPGLLARILVSKYVEHTPLYRQSEIYARHGLELSRNTMVRWVQALAEKLSPLADALNRYILSAGKVHTDDTTVPVQAPGNGKTRTARLWVYVRDDRNAGASMPPAVWFAYSPDRKGAHPQGHLAEYRGVLQADAYGGYDALYETGRVTEAACLAHARRKIHDEHARRPTALTTEALRRIAELYAIEADIRGSPAESRLAVRKEKSRPLMQSLYEWIQEQMKTLSIHAEMAKAFGYMLKQWGALNVFCGDGWVEIDNNIAENALRCVALGRKNWLFAGSNKGGEAAAIIYSLLGTCKLNGVEPEGWLRDVLGKISDWPSNRVHELLPWNLTTVK</sequence>
<evidence type="ECO:0000256" key="1">
    <source>
        <dbReference type="SAM" id="Coils"/>
    </source>
</evidence>
<dbReference type="PANTHER" id="PTHR33678:SF1">
    <property type="entry name" value="BLL1576 PROTEIN"/>
    <property type="match status" value="1"/>
</dbReference>
<dbReference type="EMBL" id="HQ896493">
    <property type="protein sequence ID" value="AEM89429.1"/>
    <property type="molecule type" value="Genomic_DNA"/>
</dbReference>
<evidence type="ECO:0000259" key="3">
    <source>
        <dbReference type="Pfam" id="PF03050"/>
    </source>
</evidence>
<gene>
    <name evidence="7" type="primary">tnp</name>
    <name evidence="8" type="ORF">NCTC10211_00002</name>
    <name evidence="7" type="ORF">pSM003</name>
</gene>
<dbReference type="InterPro" id="IPR024463">
    <property type="entry name" value="Transposase_TnpC_homeodom"/>
</dbReference>
<dbReference type="EMBL" id="UGYK01000001">
    <property type="protein sequence ID" value="SUI38684.1"/>
    <property type="molecule type" value="Genomic_DNA"/>
</dbReference>
<dbReference type="Gene3D" id="1.10.287.1490">
    <property type="match status" value="1"/>
</dbReference>
<dbReference type="Pfam" id="PF13005">
    <property type="entry name" value="zf-IS66"/>
    <property type="match status" value="1"/>
</dbReference>
<evidence type="ECO:0000256" key="2">
    <source>
        <dbReference type="SAM" id="MobiDB-lite"/>
    </source>
</evidence>
<organism evidence="7">
    <name type="scientific">Serratia marcescens</name>
    <dbReference type="NCBI Taxonomy" id="615"/>
    <lineage>
        <taxon>Bacteria</taxon>
        <taxon>Pseudomonadati</taxon>
        <taxon>Pseudomonadota</taxon>
        <taxon>Gammaproteobacteria</taxon>
        <taxon>Enterobacterales</taxon>
        <taxon>Yersiniaceae</taxon>
        <taxon>Serratia</taxon>
    </lineage>
</organism>
<dbReference type="Pfam" id="PF03050">
    <property type="entry name" value="DDE_Tnp_IS66"/>
    <property type="match status" value="1"/>
</dbReference>
<feature type="region of interest" description="Disordered" evidence="2">
    <location>
        <begin position="106"/>
        <end position="135"/>
    </location>
</feature>
<feature type="domain" description="Transposase IS66 C-terminal" evidence="6">
    <location>
        <begin position="496"/>
        <end position="533"/>
    </location>
</feature>
<dbReference type="Pfam" id="PF13817">
    <property type="entry name" value="DDE_Tnp_IS66_C"/>
    <property type="match status" value="1"/>
</dbReference>
<keyword evidence="7" id="KW-0614">Plasmid</keyword>
<accession>G3EKH5</accession>
<feature type="domain" description="Transposase IS66 central" evidence="3">
    <location>
        <begin position="203"/>
        <end position="489"/>
    </location>
</feature>
<evidence type="ECO:0000313" key="9">
    <source>
        <dbReference type="Proteomes" id="UP000254765"/>
    </source>
</evidence>
<dbReference type="PATRIC" id="fig|615.99.peg.4875"/>
<reference evidence="7" key="2">
    <citation type="journal article" date="2019" name="Mol. Biol. (Mosk.)">
        <title>Evolution and Comparative Genomics of the pSM22 Plasmid of the IncF/MOBF12 Group.</title>
        <authorList>
            <person name="Iasakov T.R."/>
            <person name="Anisimova L.G."/>
            <person name="Zharikova N.V."/>
            <person name="Zhurenko E.I."/>
            <person name="Korobov V.V."/>
            <person name="Markusheva T.V."/>
        </authorList>
    </citation>
    <scope>NUCLEOTIDE SEQUENCE</scope>
    <source>
        <strain evidence="7">B-6493</strain>
        <plasmid evidence="7">pSM22</plasmid>
    </source>
</reference>
<dbReference type="Pfam" id="PF13007">
    <property type="entry name" value="LZ_Tnp_IS66"/>
    <property type="match status" value="1"/>
</dbReference>
<feature type="domain" description="Transposase TnpC homeodomain" evidence="5">
    <location>
        <begin position="46"/>
        <end position="139"/>
    </location>
</feature>
<evidence type="ECO:0000313" key="8">
    <source>
        <dbReference type="EMBL" id="SUI38684.1"/>
    </source>
</evidence>
<dbReference type="InterPro" id="IPR024474">
    <property type="entry name" value="Znf_dom_IS66"/>
</dbReference>
<dbReference type="SUPFAM" id="SSF57997">
    <property type="entry name" value="Tropomyosin"/>
    <property type="match status" value="1"/>
</dbReference>
<dbReference type="NCBIfam" id="NF033517">
    <property type="entry name" value="transpos_IS66"/>
    <property type="match status" value="1"/>
</dbReference>
<geneLocation type="plasmid" evidence="7">
    <name>pSM22</name>
</geneLocation>
<feature type="coiled-coil region" evidence="1">
    <location>
        <begin position="9"/>
        <end position="94"/>
    </location>
</feature>
<dbReference type="RefSeq" id="WP_014072597.1">
    <property type="nucleotide sequence ID" value="NC_015972.3"/>
</dbReference>
<evidence type="ECO:0000259" key="5">
    <source>
        <dbReference type="Pfam" id="PF13007"/>
    </source>
</evidence>
<dbReference type="InterPro" id="IPR004291">
    <property type="entry name" value="Transposase_IS66_central"/>
</dbReference>
<name>G3EKH5_SERMA</name>
<evidence type="ECO:0000259" key="6">
    <source>
        <dbReference type="Pfam" id="PF13817"/>
    </source>
</evidence>
<protein>
    <submittedName>
        <fullName evidence="7">IS66 family transposase</fullName>
    </submittedName>
    <submittedName>
        <fullName evidence="8">Transposase and inactivated derivatives</fullName>
    </submittedName>
</protein>
<evidence type="ECO:0000313" key="7">
    <source>
        <dbReference type="EMBL" id="AEM89429.1"/>
    </source>
</evidence>
<proteinExistence type="predicted"/>
<reference evidence="8 9" key="1">
    <citation type="submission" date="2018-06" db="EMBL/GenBank/DDBJ databases">
        <authorList>
            <consortium name="Pathogen Informatics"/>
            <person name="Doyle S."/>
        </authorList>
    </citation>
    <scope>NUCLEOTIDE SEQUENCE [LARGE SCALE GENOMIC DNA]</scope>
    <source>
        <strain evidence="8 9">NCTC10211</strain>
    </source>
</reference>
<dbReference type="InterPro" id="IPR052344">
    <property type="entry name" value="Transposase-related"/>
</dbReference>
<dbReference type="PANTHER" id="PTHR33678">
    <property type="entry name" value="BLL1576 PROTEIN"/>
    <property type="match status" value="1"/>
</dbReference>
<dbReference type="AlphaFoldDB" id="G3EKH5"/>
<feature type="domain" description="Transposase IS66 zinc-finger binding" evidence="4">
    <location>
        <begin position="145"/>
        <end position="189"/>
    </location>
</feature>
<dbReference type="InterPro" id="IPR039552">
    <property type="entry name" value="IS66_C"/>
</dbReference>
<evidence type="ECO:0000259" key="4">
    <source>
        <dbReference type="Pfam" id="PF13005"/>
    </source>
</evidence>
<keyword evidence="1" id="KW-0175">Coiled coil</keyword>